<dbReference type="GO" id="GO:0022857">
    <property type="term" value="F:transmembrane transporter activity"/>
    <property type="evidence" value="ECO:0007669"/>
    <property type="project" value="InterPro"/>
</dbReference>
<dbReference type="PANTHER" id="PTHR23506">
    <property type="entry name" value="GH10249P"/>
    <property type="match status" value="1"/>
</dbReference>
<feature type="transmembrane region" description="Helical" evidence="8">
    <location>
        <begin position="265"/>
        <end position="290"/>
    </location>
</feature>
<feature type="transmembrane region" description="Helical" evidence="8">
    <location>
        <begin position="64"/>
        <end position="85"/>
    </location>
</feature>
<evidence type="ECO:0000256" key="6">
    <source>
        <dbReference type="ARBA" id="ARBA00023136"/>
    </source>
</evidence>
<proteinExistence type="inferred from homology"/>
<feature type="domain" description="Major facilitator superfamily (MFS) profile" evidence="9">
    <location>
        <begin position="63"/>
        <end position="443"/>
    </location>
</feature>
<evidence type="ECO:0000256" key="7">
    <source>
        <dbReference type="SAM" id="MobiDB-lite"/>
    </source>
</evidence>
<dbReference type="Pfam" id="PF07690">
    <property type="entry name" value="MFS_1"/>
    <property type="match status" value="1"/>
</dbReference>
<evidence type="ECO:0000256" key="4">
    <source>
        <dbReference type="ARBA" id="ARBA00022692"/>
    </source>
</evidence>
<keyword evidence="6 8" id="KW-0472">Membrane</keyword>
<dbReference type="GO" id="GO:0005886">
    <property type="term" value="C:plasma membrane"/>
    <property type="evidence" value="ECO:0007669"/>
    <property type="project" value="UniProtKB-SubCell"/>
</dbReference>
<dbReference type="SUPFAM" id="SSF103473">
    <property type="entry name" value="MFS general substrate transporter"/>
    <property type="match status" value="1"/>
</dbReference>
<keyword evidence="4 8" id="KW-0812">Transmembrane</keyword>
<dbReference type="PROSITE" id="PS50850">
    <property type="entry name" value="MFS"/>
    <property type="match status" value="1"/>
</dbReference>
<feature type="transmembrane region" description="Helical" evidence="8">
    <location>
        <begin position="154"/>
        <end position="175"/>
    </location>
</feature>
<protein>
    <submittedName>
        <fullName evidence="10">Major facilitator superfamily MFS_1</fullName>
    </submittedName>
</protein>
<feature type="compositionally biased region" description="Basic and acidic residues" evidence="7">
    <location>
        <begin position="442"/>
        <end position="451"/>
    </location>
</feature>
<evidence type="ECO:0000313" key="11">
    <source>
        <dbReference type="Proteomes" id="UP000006158"/>
    </source>
</evidence>
<dbReference type="AlphaFoldDB" id="I7G7C2"/>
<feature type="transmembrane region" description="Helical" evidence="8">
    <location>
        <begin position="129"/>
        <end position="148"/>
    </location>
</feature>
<sequence>MVRRAAVGHRGRLQDLRRVVQGSRAPRGGAAGRQGRGEYSHRVSSCPAEGDCSAPEKPKLPGEVWVLIVANAVIALGYGVVAPVLPQYARHFGVSISAATFVITAFALMRLCFAPATGMLIQRLGERRIYVNGLVIVALSTGACAFAQTYWQLLLFRSLGGIGSTMFFVSALGLMIRISPEDARGRVAGMFSSAFLVGSVGGPVLGSLTAGLGLSAPFLIYGAALLVAAAVVFISLRHSSLAAPAPDDGPKVTVRTALRNGAYRAALVSNLATGWSAFGLRIALVPLFIAEVFHRGPGIAGLALATFAIGNVGAVIPSGYLSDRVGRRVLLIIGLTAAGVATAVVGLTDGLTPFLVSALVAGFATGIFTAPQQAAVADIIGNKARGGTAVATFQMMADVGSIGGSLLVGLIAQYLSFAWAFGISGGMLLLAALCWTFAPETRPRPSAEHTPARPLGPEAGGEVP</sequence>
<feature type="transmembrane region" description="Helical" evidence="8">
    <location>
        <begin position="218"/>
        <end position="236"/>
    </location>
</feature>
<dbReference type="EMBL" id="CP001663">
    <property type="protein sequence ID" value="AFP38559.1"/>
    <property type="molecule type" value="Genomic_DNA"/>
</dbReference>
<evidence type="ECO:0000256" key="8">
    <source>
        <dbReference type="SAM" id="Phobius"/>
    </source>
</evidence>
<dbReference type="InterPro" id="IPR001958">
    <property type="entry name" value="Tet-R_TetA/multi-R_MdtG-like"/>
</dbReference>
<dbReference type="CDD" id="cd17325">
    <property type="entry name" value="MFS_MdtG_SLC18_like"/>
    <property type="match status" value="1"/>
</dbReference>
<feature type="transmembrane region" description="Helical" evidence="8">
    <location>
        <begin position="389"/>
        <end position="411"/>
    </location>
</feature>
<dbReference type="InterPro" id="IPR005829">
    <property type="entry name" value="Sugar_transporter_CS"/>
</dbReference>
<dbReference type="InterPro" id="IPR020846">
    <property type="entry name" value="MFS_dom"/>
</dbReference>
<feature type="transmembrane region" description="Helical" evidence="8">
    <location>
        <begin position="296"/>
        <end position="317"/>
    </location>
</feature>
<keyword evidence="5 8" id="KW-1133">Transmembrane helix</keyword>
<name>I7G7C2_MYCS2</name>
<dbReference type="InterPro" id="IPR036259">
    <property type="entry name" value="MFS_trans_sf"/>
</dbReference>
<keyword evidence="3" id="KW-0813">Transport</keyword>
<reference evidence="10 11" key="1">
    <citation type="journal article" date="2007" name="Genome Biol.">
        <title>Interrupted coding sequences in Mycobacterium smegmatis: authentic mutations or sequencing errors?</title>
        <authorList>
            <person name="Deshayes C."/>
            <person name="Perrodou E."/>
            <person name="Gallien S."/>
            <person name="Euphrasie D."/>
            <person name="Schaeffer C."/>
            <person name="Van-Dorsselaer A."/>
            <person name="Poch O."/>
            <person name="Lecompte O."/>
            <person name="Reyrat J.M."/>
        </authorList>
    </citation>
    <scope>NUCLEOTIDE SEQUENCE [LARGE SCALE GENOMIC DNA]</scope>
    <source>
        <strain evidence="11">ATCC 700084 / mc(2)155</strain>
    </source>
</reference>
<feature type="transmembrane region" description="Helical" evidence="8">
    <location>
        <begin position="329"/>
        <end position="348"/>
    </location>
</feature>
<dbReference type="Proteomes" id="UP000006158">
    <property type="component" value="Chromosome"/>
</dbReference>
<reference evidence="10 11" key="2">
    <citation type="journal article" date="2009" name="Genome Res.">
        <title>Ortho-proteogenomics: multiple proteomes investigation through orthology and a new MS-based protocol.</title>
        <authorList>
            <person name="Gallien S."/>
            <person name="Perrodou E."/>
            <person name="Carapito C."/>
            <person name="Deshayes C."/>
            <person name="Reyrat J.M."/>
            <person name="Van Dorsselaer A."/>
            <person name="Poch O."/>
            <person name="Schaeffer C."/>
            <person name="Lecompte O."/>
        </authorList>
    </citation>
    <scope>NUCLEOTIDE SEQUENCE [LARGE SCALE GENOMIC DNA]</scope>
    <source>
        <strain evidence="11">ATCC 700084 / mc(2)155</strain>
    </source>
</reference>
<organism evidence="10 11">
    <name type="scientific">Mycolicibacterium smegmatis (strain ATCC 700084 / mc(2)155)</name>
    <name type="common">Mycobacterium smegmatis</name>
    <dbReference type="NCBI Taxonomy" id="246196"/>
    <lineage>
        <taxon>Bacteria</taxon>
        <taxon>Bacillati</taxon>
        <taxon>Actinomycetota</taxon>
        <taxon>Actinomycetes</taxon>
        <taxon>Mycobacteriales</taxon>
        <taxon>Mycobacteriaceae</taxon>
        <taxon>Mycolicibacterium</taxon>
    </lineage>
</organism>
<evidence type="ECO:0000259" key="9">
    <source>
        <dbReference type="PROSITE" id="PS50850"/>
    </source>
</evidence>
<evidence type="ECO:0000256" key="1">
    <source>
        <dbReference type="ARBA" id="ARBA00004651"/>
    </source>
</evidence>
<gene>
    <name evidence="10" type="ordered locus">MSMEI_2088</name>
</gene>
<comment type="similarity">
    <text evidence="2">Belongs to the major facilitator superfamily. TCR/Tet family.</text>
</comment>
<comment type="subcellular location">
    <subcellularLocation>
        <location evidence="1">Cell membrane</location>
        <topology evidence="1">Multi-pass membrane protein</topology>
    </subcellularLocation>
</comment>
<evidence type="ECO:0000256" key="5">
    <source>
        <dbReference type="ARBA" id="ARBA00022989"/>
    </source>
</evidence>
<accession>I7G7C2</accession>
<evidence type="ECO:0000256" key="3">
    <source>
        <dbReference type="ARBA" id="ARBA00022448"/>
    </source>
</evidence>
<dbReference type="PATRIC" id="fig|246196.56.peg.2141"/>
<dbReference type="Gene3D" id="1.20.1720.10">
    <property type="entry name" value="Multidrug resistance protein D"/>
    <property type="match status" value="1"/>
</dbReference>
<dbReference type="InterPro" id="IPR011701">
    <property type="entry name" value="MFS"/>
</dbReference>
<evidence type="ECO:0000313" key="10">
    <source>
        <dbReference type="EMBL" id="AFP38559.1"/>
    </source>
</evidence>
<feature type="region of interest" description="Disordered" evidence="7">
    <location>
        <begin position="442"/>
        <end position="464"/>
    </location>
</feature>
<dbReference type="PROSITE" id="PS00216">
    <property type="entry name" value="SUGAR_TRANSPORT_1"/>
    <property type="match status" value="1"/>
</dbReference>
<feature type="transmembrane region" description="Helical" evidence="8">
    <location>
        <begin position="417"/>
        <end position="438"/>
    </location>
</feature>
<dbReference type="Gene3D" id="1.20.1250.20">
    <property type="entry name" value="MFS general substrate transporter like domains"/>
    <property type="match status" value="1"/>
</dbReference>
<evidence type="ECO:0000256" key="2">
    <source>
        <dbReference type="ARBA" id="ARBA00007520"/>
    </source>
</evidence>
<feature type="transmembrane region" description="Helical" evidence="8">
    <location>
        <begin position="187"/>
        <end position="206"/>
    </location>
</feature>
<dbReference type="PRINTS" id="PR01035">
    <property type="entry name" value="TCRTETA"/>
</dbReference>
<dbReference type="InterPro" id="IPR005828">
    <property type="entry name" value="MFS_sugar_transport-like"/>
</dbReference>
<dbReference type="PANTHER" id="PTHR23506:SF23">
    <property type="entry name" value="GH10249P"/>
    <property type="match status" value="1"/>
</dbReference>
<dbReference type="Pfam" id="PF00083">
    <property type="entry name" value="Sugar_tr"/>
    <property type="match status" value="1"/>
</dbReference>
<dbReference type="InterPro" id="IPR050930">
    <property type="entry name" value="MFS_Vesicular_Transporter"/>
</dbReference>
<feature type="transmembrane region" description="Helical" evidence="8">
    <location>
        <begin position="91"/>
        <end position="109"/>
    </location>
</feature>
<feature type="transmembrane region" description="Helical" evidence="8">
    <location>
        <begin position="354"/>
        <end position="377"/>
    </location>
</feature>
<dbReference type="KEGG" id="msg:MSMEI_2088"/>